<evidence type="ECO:0000313" key="1">
    <source>
        <dbReference type="EMBL" id="CAK8687989.1"/>
    </source>
</evidence>
<keyword evidence="2" id="KW-1185">Reference proteome</keyword>
<dbReference type="Proteomes" id="UP001642483">
    <property type="component" value="Unassembled WGS sequence"/>
</dbReference>
<evidence type="ECO:0000313" key="2">
    <source>
        <dbReference type="Proteomes" id="UP001642483"/>
    </source>
</evidence>
<dbReference type="EMBL" id="CAWYQH010000107">
    <property type="protein sequence ID" value="CAK8687989.1"/>
    <property type="molecule type" value="Genomic_DNA"/>
</dbReference>
<gene>
    <name evidence="1" type="ORF">CVLEPA_LOCUS20033</name>
</gene>
<protein>
    <submittedName>
        <fullName evidence="1">Uncharacterized protein</fullName>
    </submittedName>
</protein>
<dbReference type="PROSITE" id="PS00141">
    <property type="entry name" value="ASP_PROTEASE"/>
    <property type="match status" value="1"/>
</dbReference>
<name>A0ABP0GBG5_CLALP</name>
<dbReference type="InterPro" id="IPR001969">
    <property type="entry name" value="Aspartic_peptidase_AS"/>
</dbReference>
<sequence length="116" mass="12904">MWQIKESSLTKQRRTSQLLPRRKCAIFAVVTFMGGYVVHRDLTCNKCGKIGSFLRVFKSEYLSKTVATVAKVTPTLCAIYLHNLLEAALMISIRDQNLCALVDSGSSDNYINAVTA</sequence>
<comment type="caution">
    <text evidence="1">The sequence shown here is derived from an EMBL/GenBank/DDBJ whole genome shotgun (WGS) entry which is preliminary data.</text>
</comment>
<proteinExistence type="predicted"/>
<reference evidence="1 2" key="1">
    <citation type="submission" date="2024-02" db="EMBL/GenBank/DDBJ databases">
        <authorList>
            <person name="Daric V."/>
            <person name="Darras S."/>
        </authorList>
    </citation>
    <scope>NUCLEOTIDE SEQUENCE [LARGE SCALE GENOMIC DNA]</scope>
</reference>
<accession>A0ABP0GBG5</accession>
<organism evidence="1 2">
    <name type="scientific">Clavelina lepadiformis</name>
    <name type="common">Light-bulb sea squirt</name>
    <name type="synonym">Ascidia lepadiformis</name>
    <dbReference type="NCBI Taxonomy" id="159417"/>
    <lineage>
        <taxon>Eukaryota</taxon>
        <taxon>Metazoa</taxon>
        <taxon>Chordata</taxon>
        <taxon>Tunicata</taxon>
        <taxon>Ascidiacea</taxon>
        <taxon>Aplousobranchia</taxon>
        <taxon>Clavelinidae</taxon>
        <taxon>Clavelina</taxon>
    </lineage>
</organism>